<dbReference type="InterPro" id="IPR032675">
    <property type="entry name" value="LRR_dom_sf"/>
</dbReference>
<accession>A0A2R5GKB1</accession>
<keyword evidence="4" id="KW-1133">Transmembrane helix</keyword>
<dbReference type="InterPro" id="IPR050216">
    <property type="entry name" value="LRR_domain-containing"/>
</dbReference>
<name>A0A2R5GKB1_9STRA</name>
<keyword evidence="2" id="KW-0677">Repeat</keyword>
<evidence type="ECO:0000256" key="1">
    <source>
        <dbReference type="ARBA" id="ARBA00022614"/>
    </source>
</evidence>
<dbReference type="OrthoDB" id="73067at2759"/>
<dbReference type="SMART" id="SM00369">
    <property type="entry name" value="LRR_TYP"/>
    <property type="match status" value="3"/>
</dbReference>
<keyword evidence="4" id="KW-0812">Transmembrane</keyword>
<dbReference type="PANTHER" id="PTHR48051">
    <property type="match status" value="1"/>
</dbReference>
<evidence type="ECO:0000256" key="2">
    <source>
        <dbReference type="ARBA" id="ARBA00022737"/>
    </source>
</evidence>
<dbReference type="SMART" id="SM00364">
    <property type="entry name" value="LRR_BAC"/>
    <property type="match status" value="3"/>
</dbReference>
<proteinExistence type="predicted"/>
<dbReference type="Proteomes" id="UP000241890">
    <property type="component" value="Unassembled WGS sequence"/>
</dbReference>
<dbReference type="GO" id="GO:0005737">
    <property type="term" value="C:cytoplasm"/>
    <property type="evidence" value="ECO:0007669"/>
    <property type="project" value="TreeGrafter"/>
</dbReference>
<reference evidence="5 6" key="1">
    <citation type="submission" date="2017-12" db="EMBL/GenBank/DDBJ databases">
        <title>Sequencing, de novo assembly and annotation of complete genome of a new Thraustochytrid species, strain FCC1311.</title>
        <authorList>
            <person name="Sedici K."/>
            <person name="Godart F."/>
            <person name="Aiese Cigliano R."/>
            <person name="Sanseverino W."/>
            <person name="Barakat M."/>
            <person name="Ortet P."/>
            <person name="Marechal E."/>
            <person name="Cagnac O."/>
            <person name="Amato A."/>
        </authorList>
    </citation>
    <scope>NUCLEOTIDE SEQUENCE [LARGE SCALE GENOMIC DNA]</scope>
</reference>
<organism evidence="5 6">
    <name type="scientific">Hondaea fermentalgiana</name>
    <dbReference type="NCBI Taxonomy" id="2315210"/>
    <lineage>
        <taxon>Eukaryota</taxon>
        <taxon>Sar</taxon>
        <taxon>Stramenopiles</taxon>
        <taxon>Bigyra</taxon>
        <taxon>Labyrinthulomycetes</taxon>
        <taxon>Thraustochytrida</taxon>
        <taxon>Thraustochytriidae</taxon>
        <taxon>Hondaea</taxon>
    </lineage>
</organism>
<evidence type="ECO:0000256" key="4">
    <source>
        <dbReference type="SAM" id="Phobius"/>
    </source>
</evidence>
<keyword evidence="6" id="KW-1185">Reference proteome</keyword>
<dbReference type="PANTHER" id="PTHR48051:SF1">
    <property type="entry name" value="RAS SUPPRESSOR PROTEIN 1"/>
    <property type="match status" value="1"/>
</dbReference>
<dbReference type="AlphaFoldDB" id="A0A2R5GKB1"/>
<dbReference type="InParanoid" id="A0A2R5GKB1"/>
<gene>
    <name evidence="5" type="ORF">FCC1311_075402</name>
</gene>
<dbReference type="Gene3D" id="3.80.10.10">
    <property type="entry name" value="Ribonuclease Inhibitor"/>
    <property type="match status" value="2"/>
</dbReference>
<feature type="compositionally biased region" description="Low complexity" evidence="3">
    <location>
        <begin position="295"/>
        <end position="326"/>
    </location>
</feature>
<evidence type="ECO:0000313" key="6">
    <source>
        <dbReference type="Proteomes" id="UP000241890"/>
    </source>
</evidence>
<protein>
    <submittedName>
        <fullName evidence="5">Leucine-rich repeat-containing protein 1</fullName>
    </submittedName>
</protein>
<keyword evidence="4" id="KW-0472">Membrane</keyword>
<comment type="caution">
    <text evidence="5">The sequence shown here is derived from an EMBL/GenBank/DDBJ whole genome shotgun (WGS) entry which is preliminary data.</text>
</comment>
<evidence type="ECO:0000256" key="3">
    <source>
        <dbReference type="SAM" id="MobiDB-lite"/>
    </source>
</evidence>
<sequence>MVDRRTRRHGTVDAQQTHALAVGSEANKSSDWSPSGKTGVVAMMLRHQLLLVVLLCTSALTNGASCSCNPSPCDGSSTSADCGSGIAEGEDHNTDVFEPALSSLTSLTYLFINNNELMDLPSSIGALTKLQKLYVEVTEAGRALWLQDMYKHTHERKHANNSHSHYNQLTSLPDSFSGLSELTTLCLQEMYKHTDERKHANNSNPQSNLLTALPESISGLTELTTLSSQSNQLTSLPDSISGLSELYNLEINDNKLTELPSSIGALTKMRYLYVKRPSEFLMSFVGYASGAYRGPTQNPSQNPSQNPTQNPTHQTQPTSQKTQSPPRLTAAEPTAINECHLCHTDESSAVPLALIVGPVAGAFVAVSVFAAVVIRRRRRAAKTEADENTKDAVAASAWDIHLEFES</sequence>
<feature type="transmembrane region" description="Helical" evidence="4">
    <location>
        <begin position="349"/>
        <end position="374"/>
    </location>
</feature>
<dbReference type="EMBL" id="BEYU01000095">
    <property type="protein sequence ID" value="GBG31317.1"/>
    <property type="molecule type" value="Genomic_DNA"/>
</dbReference>
<keyword evidence="1" id="KW-0433">Leucine-rich repeat</keyword>
<dbReference type="InterPro" id="IPR003591">
    <property type="entry name" value="Leu-rich_rpt_typical-subtyp"/>
</dbReference>
<evidence type="ECO:0000313" key="5">
    <source>
        <dbReference type="EMBL" id="GBG31317.1"/>
    </source>
</evidence>
<dbReference type="SUPFAM" id="SSF52058">
    <property type="entry name" value="L domain-like"/>
    <property type="match status" value="1"/>
</dbReference>
<feature type="region of interest" description="Disordered" evidence="3">
    <location>
        <begin position="293"/>
        <end position="329"/>
    </location>
</feature>